<gene>
    <name evidence="1" type="ORF">EVAR_45085_1</name>
</gene>
<comment type="caution">
    <text evidence="1">The sequence shown here is derived from an EMBL/GenBank/DDBJ whole genome shotgun (WGS) entry which is preliminary data.</text>
</comment>
<sequence length="119" mass="13435">MYIYHDIFNGSRGKMKANKMTQISRKWVILVTGTNLLAISASGFHTPSCSDANVRERSTGRHHIEGIPRRSHFINKYRFDNKGARLRYACDSGSFTSAAAPYRTPQIPEPYTAESVQLL</sequence>
<dbReference type="EMBL" id="BGZK01001221">
    <property type="protein sequence ID" value="GBP74757.1"/>
    <property type="molecule type" value="Genomic_DNA"/>
</dbReference>
<evidence type="ECO:0000313" key="2">
    <source>
        <dbReference type="Proteomes" id="UP000299102"/>
    </source>
</evidence>
<keyword evidence="2" id="KW-1185">Reference proteome</keyword>
<accession>A0A4C1YK36</accession>
<organism evidence="1 2">
    <name type="scientific">Eumeta variegata</name>
    <name type="common">Bagworm moth</name>
    <name type="synonym">Eumeta japonica</name>
    <dbReference type="NCBI Taxonomy" id="151549"/>
    <lineage>
        <taxon>Eukaryota</taxon>
        <taxon>Metazoa</taxon>
        <taxon>Ecdysozoa</taxon>
        <taxon>Arthropoda</taxon>
        <taxon>Hexapoda</taxon>
        <taxon>Insecta</taxon>
        <taxon>Pterygota</taxon>
        <taxon>Neoptera</taxon>
        <taxon>Endopterygota</taxon>
        <taxon>Lepidoptera</taxon>
        <taxon>Glossata</taxon>
        <taxon>Ditrysia</taxon>
        <taxon>Tineoidea</taxon>
        <taxon>Psychidae</taxon>
        <taxon>Oiketicinae</taxon>
        <taxon>Eumeta</taxon>
    </lineage>
</organism>
<protein>
    <submittedName>
        <fullName evidence="1">Uncharacterized protein</fullName>
    </submittedName>
</protein>
<reference evidence="1 2" key="1">
    <citation type="journal article" date="2019" name="Commun. Biol.">
        <title>The bagworm genome reveals a unique fibroin gene that provides high tensile strength.</title>
        <authorList>
            <person name="Kono N."/>
            <person name="Nakamura H."/>
            <person name="Ohtoshi R."/>
            <person name="Tomita M."/>
            <person name="Numata K."/>
            <person name="Arakawa K."/>
        </authorList>
    </citation>
    <scope>NUCLEOTIDE SEQUENCE [LARGE SCALE GENOMIC DNA]</scope>
</reference>
<evidence type="ECO:0000313" key="1">
    <source>
        <dbReference type="EMBL" id="GBP74757.1"/>
    </source>
</evidence>
<dbReference type="Proteomes" id="UP000299102">
    <property type="component" value="Unassembled WGS sequence"/>
</dbReference>
<name>A0A4C1YK36_EUMVA</name>
<proteinExistence type="predicted"/>
<dbReference type="AlphaFoldDB" id="A0A4C1YK36"/>